<sequence length="1224" mass="139041">MEETTTEEEDAQTRFERPVERLFPAILPIPPAAARYGTPVPESELLQQQQESWLSNPSFSESLLPPPPPTRITVTTAAGAAVDAVLERETVAEEEEEDEDEEDEQLQQQKHKHKKHRSKKKEEDRRKKRKERKPTAAAADDDDKHIGSLQGHALDRKNAVKIWADRNAAHLPREYYLDSRGDRDNLAFGSLYRMDVARYHREQREEAGGAGEEDHKNMRRRRASLDVPEPDGAVHQEKVVLRYCSSQAIALEKQHHGGNFKRIRMQSGHHHLRNVNRISQPTVEEEFMPVEGGGMMMELEMGDGELKDASLEGESWEDYVMRCTREYNTLTRERPQDESVWLAFAHFQDELIQAAHKKGAKQQAVDKKLSVLEKALEIHGESEELTLIYLQTCSLRHPVAELLHKWENFVATFSGSYQFWKAFLRFRSAQFSLFSVSSLRSVFVQALRALGAARNRLLDSKGQEELQLDKGPARDAELAMIAVLADRCRFEAQTGHAELALGLYQAALEFSLFAPLVQLTESNKRRLFEAFWDSKARRVGEEGALGWAAWLEREEEKFQVAQAQQARLAEEHPGGWSGWKEGLVNEINSNKLVRQGDNDDEEMVEAAAATDDDENEDDDEEAQADEDEAALLAKLGLSSIDAGKELEVTHVSVWQRWGVEERLRGTTQWLPVHEQTLTEEREEELERMVAFEDIRDCLFSITSESALCHLVGHFLEFCNLSLPHWCSSNDHSNRERLEDSEKVTGSLLLLLENQISGHMMDRSKKRDQGAHGESLSEESLLGSLVGDLEWFLESDGRAQFVCNALLLFETSPTRTISKIHWSLTERLLTVKGVAANNGAIASRALAKKLLKTHPQDLALWSAYAIVEGAAGHLEVARKVFDTTIGSLPALSKEARVGTPLLYLAYADMEVSHGCTSRALHILCFFGSGLPYSSVPTTGDVPPTLIVNARLGFQKHLQNVRRTHTYVQDMESSYVQDRFQHGRNLDECGMAMVACVALFEELSAGWKAAASVFEESLAFTLPGKRQQSKECEVLMERYTAMLERNMPDVKPSQARRIMLRGVVEYPYNPLLLSTFAQTTASTYHLRRFFDDSSERNPSTMLWMFALSTELHRERVCTSRPRVRSLFERALENAVTQQSVVLWRIYLAYEFDINHNADAARRVYFRAIHACPWSKTLWLDGFTKLTSILTAKELSEFQEIMRDKEIRLRTDVYEILLQDAEAEEGS</sequence>
<evidence type="ECO:0000256" key="4">
    <source>
        <dbReference type="SAM" id="MobiDB-lite"/>
    </source>
</evidence>
<dbReference type="Gene3D" id="1.25.40.10">
    <property type="entry name" value="Tetratricopeptide repeat domain"/>
    <property type="match status" value="2"/>
</dbReference>
<feature type="region of interest" description="Disordered" evidence="4">
    <location>
        <begin position="34"/>
        <end position="148"/>
    </location>
</feature>
<dbReference type="InterPro" id="IPR003107">
    <property type="entry name" value="HAT"/>
</dbReference>
<gene>
    <name evidence="5" type="ORF">CSSPJE1EN1_LOCUS18503</name>
</gene>
<dbReference type="PANTHER" id="PTHR13471:SF0">
    <property type="entry name" value="NUCLEAR EXOSOME REGULATOR NRDE2"/>
    <property type="match status" value="1"/>
</dbReference>
<evidence type="ECO:0000313" key="6">
    <source>
        <dbReference type="Proteomes" id="UP001497444"/>
    </source>
</evidence>
<comment type="similarity">
    <text evidence="2">Belongs to the NRDE2 family.</text>
</comment>
<evidence type="ECO:0000256" key="2">
    <source>
        <dbReference type="ARBA" id="ARBA00009265"/>
    </source>
</evidence>
<comment type="subcellular location">
    <subcellularLocation>
        <location evidence="1">Nucleus</location>
    </subcellularLocation>
</comment>
<accession>A0ABP0X5Y7</accession>
<keyword evidence="3" id="KW-0539">Nucleus</keyword>
<dbReference type="Proteomes" id="UP001497444">
    <property type="component" value="Chromosome 5"/>
</dbReference>
<keyword evidence="6" id="KW-1185">Reference proteome</keyword>
<evidence type="ECO:0000313" key="5">
    <source>
        <dbReference type="EMBL" id="CAK9273025.1"/>
    </source>
</evidence>
<feature type="compositionally biased region" description="Basic residues" evidence="4">
    <location>
        <begin position="109"/>
        <end position="119"/>
    </location>
</feature>
<feature type="region of interest" description="Disordered" evidence="4">
    <location>
        <begin position="593"/>
        <end position="625"/>
    </location>
</feature>
<dbReference type="SMART" id="SM00386">
    <property type="entry name" value="HAT"/>
    <property type="match status" value="5"/>
</dbReference>
<dbReference type="PANTHER" id="PTHR13471">
    <property type="entry name" value="TETRATRICOPEPTIDE-LIKE HELICAL"/>
    <property type="match status" value="1"/>
</dbReference>
<dbReference type="Pfam" id="PF08424">
    <property type="entry name" value="NRDE-2"/>
    <property type="match status" value="1"/>
</dbReference>
<dbReference type="InterPro" id="IPR013633">
    <property type="entry name" value="NRDE-2"/>
</dbReference>
<organism evidence="5 6">
    <name type="scientific">Sphagnum jensenii</name>
    <dbReference type="NCBI Taxonomy" id="128206"/>
    <lineage>
        <taxon>Eukaryota</taxon>
        <taxon>Viridiplantae</taxon>
        <taxon>Streptophyta</taxon>
        <taxon>Embryophyta</taxon>
        <taxon>Bryophyta</taxon>
        <taxon>Sphagnophytina</taxon>
        <taxon>Sphagnopsida</taxon>
        <taxon>Sphagnales</taxon>
        <taxon>Sphagnaceae</taxon>
        <taxon>Sphagnum</taxon>
    </lineage>
</organism>
<dbReference type="SUPFAM" id="SSF48452">
    <property type="entry name" value="TPR-like"/>
    <property type="match status" value="1"/>
</dbReference>
<name>A0ABP0X5Y7_9BRYO</name>
<feature type="compositionally biased region" description="Low complexity" evidence="4">
    <location>
        <begin position="73"/>
        <end position="84"/>
    </location>
</feature>
<reference evidence="5" key="1">
    <citation type="submission" date="2024-02" db="EMBL/GenBank/DDBJ databases">
        <authorList>
            <consortium name="ELIXIR-Norway"/>
            <consortium name="Elixir Norway"/>
        </authorList>
    </citation>
    <scope>NUCLEOTIDE SEQUENCE</scope>
</reference>
<evidence type="ECO:0008006" key="7">
    <source>
        <dbReference type="Google" id="ProtNLM"/>
    </source>
</evidence>
<feature type="compositionally biased region" description="Acidic residues" evidence="4">
    <location>
        <begin position="598"/>
        <end position="625"/>
    </location>
</feature>
<dbReference type="InterPro" id="IPR011990">
    <property type="entry name" value="TPR-like_helical_dom_sf"/>
</dbReference>
<evidence type="ECO:0000256" key="3">
    <source>
        <dbReference type="ARBA" id="ARBA00023242"/>
    </source>
</evidence>
<feature type="compositionally biased region" description="Acidic residues" evidence="4">
    <location>
        <begin position="92"/>
        <end position="105"/>
    </location>
</feature>
<dbReference type="EMBL" id="OZ020100">
    <property type="protein sequence ID" value="CAK9273025.1"/>
    <property type="molecule type" value="Genomic_DNA"/>
</dbReference>
<proteinExistence type="inferred from homology"/>
<evidence type="ECO:0000256" key="1">
    <source>
        <dbReference type="ARBA" id="ARBA00004123"/>
    </source>
</evidence>
<feature type="compositionally biased region" description="Low complexity" evidence="4">
    <location>
        <begin position="42"/>
        <end position="63"/>
    </location>
</feature>
<protein>
    <recommendedName>
        <fullName evidence="7">Protein NRDE2-like protein</fullName>
    </recommendedName>
</protein>